<evidence type="ECO:0000313" key="6">
    <source>
        <dbReference type="EMBL" id="TVO63768.1"/>
    </source>
</evidence>
<comment type="similarity">
    <text evidence="1 4">Belongs to the pseudouridine synthase TruD family.</text>
</comment>
<dbReference type="PANTHER" id="PTHR47811:SF1">
    <property type="entry name" value="TRNA PSEUDOURIDINE SYNTHASE D"/>
    <property type="match status" value="1"/>
</dbReference>
<feature type="active site" description="Nucleophile" evidence="4">
    <location>
        <position position="82"/>
    </location>
</feature>
<dbReference type="PANTHER" id="PTHR47811">
    <property type="entry name" value="TRNA PSEUDOURIDINE SYNTHASE D"/>
    <property type="match status" value="1"/>
</dbReference>
<dbReference type="InterPro" id="IPR050170">
    <property type="entry name" value="TruD_pseudoU_synthase"/>
</dbReference>
<evidence type="ECO:0000259" key="5">
    <source>
        <dbReference type="PROSITE" id="PS50984"/>
    </source>
</evidence>
<keyword evidence="2 4" id="KW-0819">tRNA processing</keyword>
<evidence type="ECO:0000313" key="7">
    <source>
        <dbReference type="Proteomes" id="UP000316688"/>
    </source>
</evidence>
<dbReference type="GO" id="GO:0005829">
    <property type="term" value="C:cytosol"/>
    <property type="evidence" value="ECO:0007669"/>
    <property type="project" value="TreeGrafter"/>
</dbReference>
<organism evidence="6 7">
    <name type="scientific">Spiribacter aquaticus</name>
    <dbReference type="NCBI Taxonomy" id="1935996"/>
    <lineage>
        <taxon>Bacteria</taxon>
        <taxon>Pseudomonadati</taxon>
        <taxon>Pseudomonadota</taxon>
        <taxon>Gammaproteobacteria</taxon>
        <taxon>Chromatiales</taxon>
        <taxon>Ectothiorhodospiraceae</taxon>
        <taxon>Spiribacter</taxon>
    </lineage>
</organism>
<dbReference type="EC" id="5.4.99.27" evidence="4"/>
<dbReference type="InterPro" id="IPR020119">
    <property type="entry name" value="PsdUridine_synth_TruD_CS"/>
</dbReference>
<evidence type="ECO:0000256" key="1">
    <source>
        <dbReference type="ARBA" id="ARBA00007953"/>
    </source>
</evidence>
<keyword evidence="3 4" id="KW-0413">Isomerase</keyword>
<evidence type="ECO:0000256" key="4">
    <source>
        <dbReference type="HAMAP-Rule" id="MF_01082"/>
    </source>
</evidence>
<dbReference type="EMBL" id="VMKP01000004">
    <property type="protein sequence ID" value="TVO63768.1"/>
    <property type="molecule type" value="Genomic_DNA"/>
</dbReference>
<evidence type="ECO:0000256" key="2">
    <source>
        <dbReference type="ARBA" id="ARBA00022694"/>
    </source>
</evidence>
<dbReference type="InterPro" id="IPR042214">
    <property type="entry name" value="TruD_catalytic"/>
</dbReference>
<name>A0A557RF35_9GAMM</name>
<dbReference type="AlphaFoldDB" id="A0A557RF35"/>
<dbReference type="InterPro" id="IPR011760">
    <property type="entry name" value="PsdUridine_synth_TruD_insert"/>
</dbReference>
<accession>A0A557RF35</accession>
<proteinExistence type="inferred from homology"/>
<dbReference type="Gene3D" id="3.30.2340.10">
    <property type="entry name" value="TruD, insertion domain"/>
    <property type="match status" value="1"/>
</dbReference>
<comment type="function">
    <text evidence="4">Responsible for synthesis of pseudouridine from uracil-13 in transfer RNAs.</text>
</comment>
<comment type="catalytic activity">
    <reaction evidence="4">
        <text>uridine(13) in tRNA = pseudouridine(13) in tRNA</text>
        <dbReference type="Rhea" id="RHEA:42540"/>
        <dbReference type="Rhea" id="RHEA-COMP:10105"/>
        <dbReference type="Rhea" id="RHEA-COMP:10106"/>
        <dbReference type="ChEBI" id="CHEBI:65314"/>
        <dbReference type="ChEBI" id="CHEBI:65315"/>
        <dbReference type="EC" id="5.4.99.27"/>
    </reaction>
</comment>
<evidence type="ECO:0000256" key="3">
    <source>
        <dbReference type="ARBA" id="ARBA00023235"/>
    </source>
</evidence>
<gene>
    <name evidence="4" type="primary">truD</name>
    <name evidence="6" type="ORF">FPL11_08895</name>
</gene>
<feature type="domain" description="TRUD" evidence="5">
    <location>
        <begin position="162"/>
        <end position="312"/>
    </location>
</feature>
<dbReference type="PROSITE" id="PS50984">
    <property type="entry name" value="TRUD"/>
    <property type="match status" value="1"/>
</dbReference>
<dbReference type="PROSITE" id="PS01268">
    <property type="entry name" value="UPF0024"/>
    <property type="match status" value="1"/>
</dbReference>
<dbReference type="SUPFAM" id="SSF55120">
    <property type="entry name" value="Pseudouridine synthase"/>
    <property type="match status" value="1"/>
</dbReference>
<dbReference type="GO" id="GO:0160150">
    <property type="term" value="F:tRNA pseudouridine(13) synthase activity"/>
    <property type="evidence" value="ECO:0007669"/>
    <property type="project" value="UniProtKB-EC"/>
</dbReference>
<dbReference type="GO" id="GO:0031119">
    <property type="term" value="P:tRNA pseudouridine synthesis"/>
    <property type="evidence" value="ECO:0007669"/>
    <property type="project" value="UniProtKB-UniRule"/>
</dbReference>
<keyword evidence="7" id="KW-1185">Reference proteome</keyword>
<dbReference type="Gene3D" id="3.30.2350.20">
    <property type="entry name" value="TruD, catalytic domain"/>
    <property type="match status" value="1"/>
</dbReference>
<reference evidence="6 7" key="1">
    <citation type="submission" date="2019-07" db="EMBL/GenBank/DDBJ databases">
        <title>Reclasification of Spiribacter aquaticus.</title>
        <authorList>
            <person name="Leon M.J."/>
            <person name="Sanchez-Porro C."/>
            <person name="Ventosa A."/>
        </authorList>
    </citation>
    <scope>NUCLEOTIDE SEQUENCE [LARGE SCALE GENOMIC DNA]</scope>
    <source>
        <strain evidence="6 7">SP30</strain>
    </source>
</reference>
<comment type="caution">
    <text evidence="6">The sequence shown here is derived from an EMBL/GenBank/DDBJ whole genome shotgun (WGS) entry which is preliminary data.</text>
</comment>
<dbReference type="InterPro" id="IPR043165">
    <property type="entry name" value="TruD_insert_sf"/>
</dbReference>
<dbReference type="InterPro" id="IPR020103">
    <property type="entry name" value="PsdUridine_synth_cat_dom_sf"/>
</dbReference>
<dbReference type="Proteomes" id="UP000316688">
    <property type="component" value="Unassembled WGS sequence"/>
</dbReference>
<dbReference type="InterPro" id="IPR001656">
    <property type="entry name" value="PsdUridine_synth_TruD"/>
</dbReference>
<dbReference type="Pfam" id="PF01142">
    <property type="entry name" value="TruD"/>
    <property type="match status" value="2"/>
</dbReference>
<dbReference type="GO" id="GO:0003723">
    <property type="term" value="F:RNA binding"/>
    <property type="evidence" value="ECO:0007669"/>
    <property type="project" value="InterPro"/>
</dbReference>
<protein>
    <recommendedName>
        <fullName evidence="4">tRNA pseudouridine synthase D</fullName>
        <ecNumber evidence="4">5.4.99.27</ecNumber>
    </recommendedName>
    <alternativeName>
        <fullName evidence="4">tRNA pseudouridine(13) synthase</fullName>
    </alternativeName>
    <alternativeName>
        <fullName evidence="4">tRNA pseudouridylate synthase D</fullName>
    </alternativeName>
    <alternativeName>
        <fullName evidence="4">tRNA-uridine isomerase D</fullName>
    </alternativeName>
</protein>
<dbReference type="HAMAP" id="MF_01082">
    <property type="entry name" value="TruD"/>
    <property type="match status" value="1"/>
</dbReference>
<sequence>MSVSGTGDWPLAWGTPVGTARIAVSPEDFQVDERLGFAPTGDGPHLLVRIRKRGLTTQQAVQQLAGQWQVERRAMGYAGRKDRQAVTTQWLSVPWPVNAPLAPLGRLVDQDGQALDVIDVQRHRRKLPVGALTGNRFTLTLRDVDAAPRDIAARLVTIARHGVPNYFGGQRFGRHGQNLDRALNWLAGGERPRSRNDRSMLISAARSAMFNAVLARRIDAGDWSQPRPGDLLVLDGRGSLFAAEAAETAFNRRRAAGLRIHPTGPLPGATNRRQPQTAALIERESAVLQDWAAVIQALADQRVTADRRALRLSVGALAGWRMAPGTWRLRFELTRGAYATMVIRELVEAVND</sequence>